<proteinExistence type="predicted"/>
<comment type="caution">
    <text evidence="3">The sequence shown here is derived from an EMBL/GenBank/DDBJ whole genome shotgun (WGS) entry which is preliminary data.</text>
</comment>
<protein>
    <submittedName>
        <fullName evidence="3">Uncharacterized protein</fullName>
    </submittedName>
</protein>
<feature type="region of interest" description="Disordered" evidence="1">
    <location>
        <begin position="203"/>
        <end position="222"/>
    </location>
</feature>
<feature type="compositionally biased region" description="Low complexity" evidence="1">
    <location>
        <begin position="100"/>
        <end position="115"/>
    </location>
</feature>
<reference evidence="3 4" key="1">
    <citation type="journal article" date="2024" name="J Genomics">
        <title>Draft genome sequencing and assembly of Favolaschia claudopus CIRM-BRFM 2984 isolated from oak limbs.</title>
        <authorList>
            <person name="Navarro D."/>
            <person name="Drula E."/>
            <person name="Chaduli D."/>
            <person name="Cazenave R."/>
            <person name="Ahrendt S."/>
            <person name="Wang J."/>
            <person name="Lipzen A."/>
            <person name="Daum C."/>
            <person name="Barry K."/>
            <person name="Grigoriev I.V."/>
            <person name="Favel A."/>
            <person name="Rosso M.N."/>
            <person name="Martin F."/>
        </authorList>
    </citation>
    <scope>NUCLEOTIDE SEQUENCE [LARGE SCALE GENOMIC DNA]</scope>
    <source>
        <strain evidence="3 4">CIRM-BRFM 2984</strain>
    </source>
</reference>
<feature type="region of interest" description="Disordered" evidence="1">
    <location>
        <begin position="1"/>
        <end position="145"/>
    </location>
</feature>
<dbReference type="EMBL" id="JAWWNJ010000017">
    <property type="protein sequence ID" value="KAK7038342.1"/>
    <property type="molecule type" value="Genomic_DNA"/>
</dbReference>
<dbReference type="AlphaFoldDB" id="A0AAW0CFP7"/>
<organism evidence="3 4">
    <name type="scientific">Favolaschia claudopus</name>
    <dbReference type="NCBI Taxonomy" id="2862362"/>
    <lineage>
        <taxon>Eukaryota</taxon>
        <taxon>Fungi</taxon>
        <taxon>Dikarya</taxon>
        <taxon>Basidiomycota</taxon>
        <taxon>Agaricomycotina</taxon>
        <taxon>Agaricomycetes</taxon>
        <taxon>Agaricomycetidae</taxon>
        <taxon>Agaricales</taxon>
        <taxon>Marasmiineae</taxon>
        <taxon>Mycenaceae</taxon>
        <taxon>Favolaschia</taxon>
    </lineage>
</organism>
<feature type="transmembrane region" description="Helical" evidence="2">
    <location>
        <begin position="149"/>
        <end position="172"/>
    </location>
</feature>
<keyword evidence="2" id="KW-1133">Transmembrane helix</keyword>
<dbReference type="Proteomes" id="UP001362999">
    <property type="component" value="Unassembled WGS sequence"/>
</dbReference>
<feature type="compositionally biased region" description="Low complexity" evidence="1">
    <location>
        <begin position="15"/>
        <end position="68"/>
    </location>
</feature>
<evidence type="ECO:0000313" key="4">
    <source>
        <dbReference type="Proteomes" id="UP001362999"/>
    </source>
</evidence>
<feature type="region of interest" description="Disordered" evidence="1">
    <location>
        <begin position="301"/>
        <end position="326"/>
    </location>
</feature>
<keyword evidence="4" id="KW-1185">Reference proteome</keyword>
<feature type="compositionally biased region" description="Low complexity" evidence="1">
    <location>
        <begin position="75"/>
        <end position="92"/>
    </location>
</feature>
<evidence type="ECO:0000256" key="1">
    <source>
        <dbReference type="SAM" id="MobiDB-lite"/>
    </source>
</evidence>
<keyword evidence="2" id="KW-0812">Transmembrane</keyword>
<feature type="compositionally biased region" description="Polar residues" evidence="1">
    <location>
        <begin position="133"/>
        <end position="145"/>
    </location>
</feature>
<name>A0AAW0CFP7_9AGAR</name>
<evidence type="ECO:0000256" key="2">
    <source>
        <dbReference type="SAM" id="Phobius"/>
    </source>
</evidence>
<sequence length="326" mass="34411">MPGVHYRPRVPVPVPAAAAAATSKVVTTAKKPVTPVRPTATVKKPTTTAKTTVPTTKAVLPTSKTVITPVPPSTTSPILPSTTSEESSTTKPILPSTTASDSETTPLPSDSSTSPPIAPSPSGDVARDGAALPSSSNTIAPSGSASVPAVTAGIIGGLVGIAITGFIVAFFLRRWRRDRRRLHRDSLNFDAKTFRRSAIMLEDTSSMTPPPPRAPEFGAGSRSSIRSVPMNYHQPAMVVVQQAPSQYSYMHAQAAQPSPYTPDTPGYGVLGGLEYHTPQNMYYTTAVPVVQQGYPPEMHRQMSGGHPVGAPPSYRYDTHEDPYGGM</sequence>
<accession>A0AAW0CFP7</accession>
<keyword evidence="2" id="KW-0472">Membrane</keyword>
<feature type="compositionally biased region" description="Basic and acidic residues" evidence="1">
    <location>
        <begin position="316"/>
        <end position="326"/>
    </location>
</feature>
<gene>
    <name evidence="3" type="ORF">R3P38DRAFT_3182437</name>
</gene>
<evidence type="ECO:0000313" key="3">
    <source>
        <dbReference type="EMBL" id="KAK7038342.1"/>
    </source>
</evidence>